<dbReference type="PROSITE" id="PS00411">
    <property type="entry name" value="KINESIN_MOTOR_1"/>
    <property type="match status" value="1"/>
</dbReference>
<evidence type="ECO:0000256" key="3">
    <source>
        <dbReference type="ARBA" id="ARBA00022741"/>
    </source>
</evidence>
<keyword evidence="3 10" id="KW-0547">Nucleotide-binding</keyword>
<keyword evidence="2" id="KW-0813">Transport</keyword>
<dbReference type="SUPFAM" id="SSF52540">
    <property type="entry name" value="P-loop containing nucleoside triphosphate hydrolases"/>
    <property type="match status" value="1"/>
</dbReference>
<dbReference type="PRINTS" id="PR00380">
    <property type="entry name" value="KINESINHEAVY"/>
</dbReference>
<dbReference type="FunFam" id="2.60.200.20:FF:000034">
    <property type="entry name" value="kinesin-like protein KIF28P"/>
    <property type="match status" value="1"/>
</dbReference>
<dbReference type="PANTHER" id="PTHR47117">
    <property type="entry name" value="STAR-RELATED LIPID TRANSFER PROTEIN 9"/>
    <property type="match status" value="1"/>
</dbReference>
<gene>
    <name evidence="14" type="ORF">ACJMK2_009292</name>
</gene>
<name>A0ABD3VBT7_SINWO</name>
<evidence type="ECO:0000256" key="7">
    <source>
        <dbReference type="ARBA" id="ARBA00023136"/>
    </source>
</evidence>
<keyword evidence="15" id="KW-1185">Reference proteome</keyword>
<dbReference type="InterPro" id="IPR036961">
    <property type="entry name" value="Kinesin_motor_dom_sf"/>
</dbReference>
<keyword evidence="7" id="KW-0472">Membrane</keyword>
<proteinExistence type="inferred from homology"/>
<evidence type="ECO:0000259" key="13">
    <source>
        <dbReference type="PROSITE" id="PS50067"/>
    </source>
</evidence>
<dbReference type="Proteomes" id="UP001634394">
    <property type="component" value="Unassembled WGS sequence"/>
</dbReference>
<dbReference type="SMART" id="SM00129">
    <property type="entry name" value="KISc"/>
    <property type="match status" value="1"/>
</dbReference>
<keyword evidence="11" id="KW-0493">Microtubule</keyword>
<dbReference type="Pfam" id="PF12423">
    <property type="entry name" value="KIF1B"/>
    <property type="match status" value="1"/>
</dbReference>
<sequence length="916" mass="102042">MVEVPGSNYASQRKVFSDLGQGVLDNAFEGYNCSLFAYGQTGSGKSYSMVGYGPNRGIVPITCDELFKAMSSNSDPDKRYEVLFSMLEIYNEQVRDLLSKDNPKGGLNIRQNPTLGMFYVEGLKKVPVGSYAEIEKRMEQGTTQRTVASTNMNATSSRAHTVVTIVFDQILKTPNGETKKSSVMNLVDLAGSERADSTGATGDRLKEGANINRSLSALGNVISALADLSMGKKKVVVPYRDSALTKLLQNALGGNSKTIMIAALSPADINYDETLSTLRYADRAKKIKNRAVVNENPLDKMIRELKEENDRLKKAMEAGGLAMQTAGMSPEDIEAMRKHMEEEIRAQFMANQQMLAEASGGQSWEEKLAAAREETDHISGQTTDKRKKTEIHLVNLNEDPMLSGVIVHFIGEGETIVGRNDANPVPKICLSGLSIQKQHAMIKVKNGTAVIEPVGGSGSKTKVNGLPLIGNKTLSHKDRILFGSNHLYVFMNPKKAGEISDLPDEITWDFAQKEIAQVKGFATGSGADLTKEQQIAQEQVLEMLPMVSEVNAVSEELNKHKSFDVVLISAAAQEDGYNDKSNSTNSVHCFPLPDGYKALAQKDSYLFKGIIMFQLQELYQKYLDGEDLSKIPKEEDPFWEPTEDVLIGTANVFLQSLSFALDFDDTILVSDYKGNEEGTLKVHVTPCHQNGKALEEEYFVEDPKDLMGKSYHFKVDVKSAEINKSRYSKGIKVRYRVYDEKDYTETPLIKGTLQPAFKHSRIVTFSKIKKEHLDFFESGCITFLVYGVQEDTVPDQKLLKLTTRELRQMEQGDTPASVSATKRNSIFALETASDQSHLKTEVMLLQRKCDRLIQKERRMQEVCREWSQKPESEQQYHPFYNAVSAVAYSTGTRLKTRVKLLNQVSRTCCDVILQVF</sequence>
<dbReference type="Gene3D" id="2.60.200.20">
    <property type="match status" value="1"/>
</dbReference>
<dbReference type="CDD" id="cd22709">
    <property type="entry name" value="FHA_KIF28P"/>
    <property type="match status" value="1"/>
</dbReference>
<evidence type="ECO:0000313" key="15">
    <source>
        <dbReference type="Proteomes" id="UP001634394"/>
    </source>
</evidence>
<comment type="function">
    <text evidence="9">Microtubule-dependent motor protein required for mitochondrion morphology and transport of mitochondria in neuronal cells.</text>
</comment>
<feature type="domain" description="FHA" evidence="12">
    <location>
        <begin position="415"/>
        <end position="468"/>
    </location>
</feature>
<dbReference type="PROSITE" id="PS50006">
    <property type="entry name" value="FHA_DOMAIN"/>
    <property type="match status" value="1"/>
</dbReference>
<evidence type="ECO:0000256" key="6">
    <source>
        <dbReference type="ARBA" id="ARBA00023128"/>
    </source>
</evidence>
<dbReference type="PROSITE" id="PS50067">
    <property type="entry name" value="KINESIN_MOTOR_2"/>
    <property type="match status" value="1"/>
</dbReference>
<dbReference type="InterPro" id="IPR001752">
    <property type="entry name" value="Kinesin_motor_dom"/>
</dbReference>
<comment type="similarity">
    <text evidence="10 11">Belongs to the TRAFAC class myosin-kinesin ATPase superfamily. Kinesin family.</text>
</comment>
<feature type="domain" description="Kinesin motor" evidence="13">
    <location>
        <begin position="1"/>
        <end position="287"/>
    </location>
</feature>
<comment type="subcellular location">
    <subcellularLocation>
        <location evidence="1">Mitochondrion membrane</location>
        <topology evidence="1">Peripheral membrane protein</topology>
    </subcellularLocation>
</comment>
<evidence type="ECO:0000313" key="14">
    <source>
        <dbReference type="EMBL" id="KAL3859056.1"/>
    </source>
</evidence>
<dbReference type="SUPFAM" id="SSF49879">
    <property type="entry name" value="SMAD/FHA domain"/>
    <property type="match status" value="1"/>
</dbReference>
<dbReference type="Pfam" id="PF00225">
    <property type="entry name" value="Kinesin"/>
    <property type="match status" value="1"/>
</dbReference>
<dbReference type="InterPro" id="IPR027417">
    <property type="entry name" value="P-loop_NTPase"/>
</dbReference>
<evidence type="ECO:0000259" key="12">
    <source>
        <dbReference type="PROSITE" id="PS50006"/>
    </source>
</evidence>
<keyword evidence="8 10" id="KW-0505">Motor protein</keyword>
<dbReference type="SMART" id="SM00240">
    <property type="entry name" value="FHA"/>
    <property type="match status" value="1"/>
</dbReference>
<dbReference type="Gene3D" id="3.40.850.10">
    <property type="entry name" value="Kinesin motor domain"/>
    <property type="match status" value="1"/>
</dbReference>
<dbReference type="FunFam" id="3.40.850.10:FF:000063">
    <property type="entry name" value="Kinesin-like protein"/>
    <property type="match status" value="1"/>
</dbReference>
<evidence type="ECO:0000256" key="10">
    <source>
        <dbReference type="PROSITE-ProRule" id="PRU00283"/>
    </source>
</evidence>
<organism evidence="14 15">
    <name type="scientific">Sinanodonta woodiana</name>
    <name type="common">Chinese pond mussel</name>
    <name type="synonym">Anodonta woodiana</name>
    <dbReference type="NCBI Taxonomy" id="1069815"/>
    <lineage>
        <taxon>Eukaryota</taxon>
        <taxon>Metazoa</taxon>
        <taxon>Spiralia</taxon>
        <taxon>Lophotrochozoa</taxon>
        <taxon>Mollusca</taxon>
        <taxon>Bivalvia</taxon>
        <taxon>Autobranchia</taxon>
        <taxon>Heteroconchia</taxon>
        <taxon>Palaeoheterodonta</taxon>
        <taxon>Unionida</taxon>
        <taxon>Unionoidea</taxon>
        <taxon>Unionidae</taxon>
        <taxon>Unioninae</taxon>
        <taxon>Sinanodonta</taxon>
    </lineage>
</organism>
<dbReference type="InterPro" id="IPR008984">
    <property type="entry name" value="SMAD_FHA_dom_sf"/>
</dbReference>
<evidence type="ECO:0000256" key="8">
    <source>
        <dbReference type="ARBA" id="ARBA00023175"/>
    </source>
</evidence>
<keyword evidence="4 10" id="KW-0067">ATP-binding</keyword>
<evidence type="ECO:0000256" key="2">
    <source>
        <dbReference type="ARBA" id="ARBA00022448"/>
    </source>
</evidence>
<comment type="caution">
    <text evidence="14">The sequence shown here is derived from an EMBL/GenBank/DDBJ whole genome shotgun (WGS) entry which is preliminary data.</text>
</comment>
<accession>A0ABD3VBT7</accession>
<dbReference type="GO" id="GO:0031966">
    <property type="term" value="C:mitochondrial membrane"/>
    <property type="evidence" value="ECO:0007669"/>
    <property type="project" value="UniProtKB-SubCell"/>
</dbReference>
<evidence type="ECO:0000256" key="11">
    <source>
        <dbReference type="RuleBase" id="RU000394"/>
    </source>
</evidence>
<dbReference type="InterPro" id="IPR019821">
    <property type="entry name" value="Kinesin_motor_CS"/>
</dbReference>
<keyword evidence="5" id="KW-0175">Coiled coil</keyword>
<evidence type="ECO:0000256" key="1">
    <source>
        <dbReference type="ARBA" id="ARBA00004318"/>
    </source>
</evidence>
<evidence type="ECO:0000256" key="5">
    <source>
        <dbReference type="ARBA" id="ARBA00023054"/>
    </source>
</evidence>
<dbReference type="EMBL" id="JBJQND010000012">
    <property type="protein sequence ID" value="KAL3859056.1"/>
    <property type="molecule type" value="Genomic_DNA"/>
</dbReference>
<dbReference type="InterPro" id="IPR022140">
    <property type="entry name" value="Kinesin-like_KIF1-typ"/>
</dbReference>
<keyword evidence="6" id="KW-0496">Mitochondrion</keyword>
<feature type="binding site" evidence="10">
    <location>
        <begin position="39"/>
        <end position="46"/>
    </location>
    <ligand>
        <name>ATP</name>
        <dbReference type="ChEBI" id="CHEBI:30616"/>
    </ligand>
</feature>
<dbReference type="Pfam" id="PF00498">
    <property type="entry name" value="FHA"/>
    <property type="match status" value="1"/>
</dbReference>
<dbReference type="InterPro" id="IPR000253">
    <property type="entry name" value="FHA_dom"/>
</dbReference>
<dbReference type="GO" id="GO:0005524">
    <property type="term" value="F:ATP binding"/>
    <property type="evidence" value="ECO:0007669"/>
    <property type="project" value="UniProtKB-UniRule"/>
</dbReference>
<evidence type="ECO:0000256" key="9">
    <source>
        <dbReference type="ARBA" id="ARBA00054688"/>
    </source>
</evidence>
<reference evidence="14 15" key="1">
    <citation type="submission" date="2024-11" db="EMBL/GenBank/DDBJ databases">
        <title>Chromosome-level genome assembly of the freshwater bivalve Anodonta woodiana.</title>
        <authorList>
            <person name="Chen X."/>
        </authorList>
    </citation>
    <scope>NUCLEOTIDE SEQUENCE [LARGE SCALE GENOMIC DNA]</scope>
    <source>
        <strain evidence="14">MN2024</strain>
        <tissue evidence="14">Gills</tissue>
    </source>
</reference>
<dbReference type="GO" id="GO:0003774">
    <property type="term" value="F:cytoskeletal motor activity"/>
    <property type="evidence" value="ECO:0007669"/>
    <property type="project" value="UniProtKB-UniRule"/>
</dbReference>
<protein>
    <recommendedName>
        <fullName evidence="11">Kinesin-like protein</fullName>
    </recommendedName>
</protein>
<dbReference type="AlphaFoldDB" id="A0ABD3VBT7"/>
<evidence type="ECO:0000256" key="4">
    <source>
        <dbReference type="ARBA" id="ARBA00022840"/>
    </source>
</evidence>
<dbReference type="GO" id="GO:0005874">
    <property type="term" value="C:microtubule"/>
    <property type="evidence" value="ECO:0007669"/>
    <property type="project" value="UniProtKB-KW"/>
</dbReference>